<dbReference type="AlphaFoldDB" id="A0A6L2P0Z2"/>
<name>A0A6L2P0Z2_TANCI</name>
<sequence length="573" mass="64480">MDIENVRLVGLGTLNHVPVQKGVLQANFLNTSESSNDNSNVVNVPQEPIVFNQDPDEDSSQSPLQIDHQCCYGCGDSLDGVFCRRCTCESCGNGAHIGYNYPPKVPFVSNPEPCHNQNVDELPQTLTHFHPTCYSGDENSSAHDSTPNFVNDSPNVFHPPPQTPTNSYEFCGNDAHYSYDCPPQPLVIRQPPQETSVKISHDHENVINSVQAFLRKFDRFSFFKTPKVLLLAWDRVSEIKIVVGNKQYKPEDVQELFCKLLNDVQNIHEELAEYIKIPSWNCLAFSSHDDGDEKYTIAIIPEEPDNSLSMGDEHLDTISATKSDEVIKSSVQDLIPIPSEPEGIPDNTCDVPFRDISPPLDYFSIDNIDYVEASHPDSELVSLEEVKDDNLREKLLNINLLIANIKSLNDNTTPDHVLKSPSPFPILAEDNDSFLEKSDTSLSYLDNSLPEFETFNHMEEMNSGSTTTHADYSLPNMIRLFLRLSLIRNEIFYFDIEEKNSGSTTIHTDISLQDLECFNFKREPEPNELTSILDSGIRGNELFATNVNLPPEDDHSPFFAYVVCCSQELDLLP</sequence>
<dbReference type="EMBL" id="BKCJ010010557">
    <property type="protein sequence ID" value="GEU92130.1"/>
    <property type="molecule type" value="Genomic_DNA"/>
</dbReference>
<accession>A0A6L2P0Z2</accession>
<gene>
    <name evidence="1" type="ORF">Tci_064108</name>
</gene>
<comment type="caution">
    <text evidence="1">The sequence shown here is derived from an EMBL/GenBank/DDBJ whole genome shotgun (WGS) entry which is preliminary data.</text>
</comment>
<organism evidence="1">
    <name type="scientific">Tanacetum cinerariifolium</name>
    <name type="common">Dalmatian daisy</name>
    <name type="synonym">Chrysanthemum cinerariifolium</name>
    <dbReference type="NCBI Taxonomy" id="118510"/>
    <lineage>
        <taxon>Eukaryota</taxon>
        <taxon>Viridiplantae</taxon>
        <taxon>Streptophyta</taxon>
        <taxon>Embryophyta</taxon>
        <taxon>Tracheophyta</taxon>
        <taxon>Spermatophyta</taxon>
        <taxon>Magnoliopsida</taxon>
        <taxon>eudicotyledons</taxon>
        <taxon>Gunneridae</taxon>
        <taxon>Pentapetalae</taxon>
        <taxon>asterids</taxon>
        <taxon>campanulids</taxon>
        <taxon>Asterales</taxon>
        <taxon>Asteraceae</taxon>
        <taxon>Asteroideae</taxon>
        <taxon>Anthemideae</taxon>
        <taxon>Anthemidinae</taxon>
        <taxon>Tanacetum</taxon>
    </lineage>
</organism>
<evidence type="ECO:0000313" key="1">
    <source>
        <dbReference type="EMBL" id="GEU92130.1"/>
    </source>
</evidence>
<reference evidence="1" key="1">
    <citation type="journal article" date="2019" name="Sci. Rep.">
        <title>Draft genome of Tanacetum cinerariifolium, the natural source of mosquito coil.</title>
        <authorList>
            <person name="Yamashiro T."/>
            <person name="Shiraishi A."/>
            <person name="Satake H."/>
            <person name="Nakayama K."/>
        </authorList>
    </citation>
    <scope>NUCLEOTIDE SEQUENCE</scope>
</reference>
<proteinExistence type="predicted"/>
<protein>
    <submittedName>
        <fullName evidence="1">Uncharacterized protein</fullName>
    </submittedName>
</protein>